<keyword evidence="3" id="KW-0812">Transmembrane</keyword>
<protein>
    <submittedName>
        <fullName evidence="4">Uncharacterized protein</fullName>
    </submittedName>
</protein>
<keyword evidence="3" id="KW-0472">Membrane</keyword>
<reference evidence="4" key="1">
    <citation type="submission" date="2018-11" db="EMBL/GenBank/DDBJ databases">
        <authorList>
            <person name="Alioto T."/>
            <person name="Alioto T."/>
        </authorList>
    </citation>
    <scope>NUCLEOTIDE SEQUENCE</scope>
</reference>
<dbReference type="EMBL" id="UYJE01009416">
    <property type="protein sequence ID" value="VDI73355.1"/>
    <property type="molecule type" value="Genomic_DNA"/>
</dbReference>
<evidence type="ECO:0000256" key="3">
    <source>
        <dbReference type="SAM" id="Phobius"/>
    </source>
</evidence>
<keyword evidence="1" id="KW-0175">Coiled coil</keyword>
<keyword evidence="5" id="KW-1185">Reference proteome</keyword>
<feature type="coiled-coil region" evidence="1">
    <location>
        <begin position="8"/>
        <end position="49"/>
    </location>
</feature>
<keyword evidence="3" id="KW-1133">Transmembrane helix</keyword>
<sequence length="125" mass="13652">MDGIISAMTSVKEEIANELTKLNETNKDLAKENAKLEQAKEDNDEFQIDRISSRIRELESERSARLENKTLGERIRTLFREQGITIVSVLTAFGMIIGVIVEAFTGGTTSPSPSPSPPSKGGGEN</sequence>
<feature type="region of interest" description="Disordered" evidence="2">
    <location>
        <begin position="105"/>
        <end position="125"/>
    </location>
</feature>
<gene>
    <name evidence="4" type="ORF">MGAL_10B019632</name>
</gene>
<evidence type="ECO:0000313" key="4">
    <source>
        <dbReference type="EMBL" id="VDI73355.1"/>
    </source>
</evidence>
<proteinExistence type="predicted"/>
<dbReference type="Proteomes" id="UP000596742">
    <property type="component" value="Unassembled WGS sequence"/>
</dbReference>
<evidence type="ECO:0000256" key="1">
    <source>
        <dbReference type="SAM" id="Coils"/>
    </source>
</evidence>
<accession>A0A8B6H291</accession>
<evidence type="ECO:0000313" key="5">
    <source>
        <dbReference type="Proteomes" id="UP000596742"/>
    </source>
</evidence>
<feature type="transmembrane region" description="Helical" evidence="3">
    <location>
        <begin position="84"/>
        <end position="104"/>
    </location>
</feature>
<comment type="caution">
    <text evidence="4">The sequence shown here is derived from an EMBL/GenBank/DDBJ whole genome shotgun (WGS) entry which is preliminary data.</text>
</comment>
<evidence type="ECO:0000256" key="2">
    <source>
        <dbReference type="SAM" id="MobiDB-lite"/>
    </source>
</evidence>
<name>A0A8B6H291_MYTGA</name>
<dbReference type="AlphaFoldDB" id="A0A8B6H291"/>
<organism evidence="4 5">
    <name type="scientific">Mytilus galloprovincialis</name>
    <name type="common">Mediterranean mussel</name>
    <dbReference type="NCBI Taxonomy" id="29158"/>
    <lineage>
        <taxon>Eukaryota</taxon>
        <taxon>Metazoa</taxon>
        <taxon>Spiralia</taxon>
        <taxon>Lophotrochozoa</taxon>
        <taxon>Mollusca</taxon>
        <taxon>Bivalvia</taxon>
        <taxon>Autobranchia</taxon>
        <taxon>Pteriomorphia</taxon>
        <taxon>Mytilida</taxon>
        <taxon>Mytiloidea</taxon>
        <taxon>Mytilidae</taxon>
        <taxon>Mytilinae</taxon>
        <taxon>Mytilus</taxon>
    </lineage>
</organism>